<evidence type="ECO:0000313" key="3">
    <source>
        <dbReference type="Proteomes" id="UP000053354"/>
    </source>
</evidence>
<evidence type="ECO:0000256" key="1">
    <source>
        <dbReference type="ARBA" id="ARBA00007378"/>
    </source>
</evidence>
<dbReference type="Pfam" id="PF02566">
    <property type="entry name" value="OsmC"/>
    <property type="match status" value="1"/>
</dbReference>
<dbReference type="Gene3D" id="2.20.25.10">
    <property type="match status" value="1"/>
</dbReference>
<dbReference type="InterPro" id="IPR036102">
    <property type="entry name" value="OsmC/Ohrsf"/>
</dbReference>
<dbReference type="STRING" id="1302659.I858_008375"/>
<protein>
    <submittedName>
        <fullName evidence="2">Osmotically inducible protein C</fullName>
    </submittedName>
</protein>
<dbReference type="KEGG" id="pll:I858_008375"/>
<reference evidence="2" key="1">
    <citation type="submission" date="2016-10" db="EMBL/GenBank/DDBJ databases">
        <authorList>
            <person name="See-Too W.S."/>
        </authorList>
    </citation>
    <scope>NUCLEOTIDE SEQUENCE</scope>
    <source>
        <strain evidence="2">L10.15</strain>
    </source>
</reference>
<sequence length="139" mass="14776">MKTLFETTMINTGGRDGAVYSPDNIFYMDVAKPKALGGNATTATNPEQLFAAGYSACFNSALELVLEAGKVEIEKSEVTATVALIGDQADGGVKLAVKLVVDITGIDQELKQEYVEKAHKTCPYSKAIQGSVEVEITVL</sequence>
<name>A0A1B1S1H9_9BACL</name>
<dbReference type="InterPro" id="IPR019953">
    <property type="entry name" value="OHR"/>
</dbReference>
<dbReference type="Gene3D" id="3.30.300.20">
    <property type="match status" value="1"/>
</dbReference>
<accession>A0A1B1S1H9</accession>
<comment type="similarity">
    <text evidence="1">Belongs to the OsmC/Ohr family.</text>
</comment>
<dbReference type="Proteomes" id="UP000053354">
    <property type="component" value="Chromosome"/>
</dbReference>
<gene>
    <name evidence="2" type="ORF">I858_008375</name>
</gene>
<dbReference type="PANTHER" id="PTHR33797:SF2">
    <property type="entry name" value="ORGANIC HYDROPEROXIDE RESISTANCE PROTEIN-LIKE"/>
    <property type="match status" value="1"/>
</dbReference>
<dbReference type="NCBIfam" id="TIGR03561">
    <property type="entry name" value="organ_hyd_perox"/>
    <property type="match status" value="1"/>
</dbReference>
<keyword evidence="3" id="KW-1185">Reference proteome</keyword>
<dbReference type="InterPro" id="IPR015946">
    <property type="entry name" value="KH_dom-like_a/b"/>
</dbReference>
<dbReference type="RefSeq" id="WP_049693780.1">
    <property type="nucleotide sequence ID" value="NZ_CP016540.2"/>
</dbReference>
<dbReference type="OrthoDB" id="9797508at2"/>
<dbReference type="InterPro" id="IPR003718">
    <property type="entry name" value="OsmC/Ohr_fam"/>
</dbReference>
<dbReference type="GO" id="GO:0006979">
    <property type="term" value="P:response to oxidative stress"/>
    <property type="evidence" value="ECO:0007669"/>
    <property type="project" value="InterPro"/>
</dbReference>
<dbReference type="PANTHER" id="PTHR33797">
    <property type="entry name" value="ORGANIC HYDROPEROXIDE RESISTANCE PROTEIN-LIKE"/>
    <property type="match status" value="1"/>
</dbReference>
<proteinExistence type="inferred from homology"/>
<dbReference type="SUPFAM" id="SSF82784">
    <property type="entry name" value="OsmC-like"/>
    <property type="match status" value="1"/>
</dbReference>
<evidence type="ECO:0000313" key="2">
    <source>
        <dbReference type="EMBL" id="ANU27009.1"/>
    </source>
</evidence>
<dbReference type="EMBL" id="CP016540">
    <property type="protein sequence ID" value="ANU27009.1"/>
    <property type="molecule type" value="Genomic_DNA"/>
</dbReference>
<dbReference type="AlphaFoldDB" id="A0A1B1S1H9"/>
<organism evidence="2 3">
    <name type="scientific">Planococcus versutus</name>
    <dbReference type="NCBI Taxonomy" id="1302659"/>
    <lineage>
        <taxon>Bacteria</taxon>
        <taxon>Bacillati</taxon>
        <taxon>Bacillota</taxon>
        <taxon>Bacilli</taxon>
        <taxon>Bacillales</taxon>
        <taxon>Caryophanaceae</taxon>
        <taxon>Planococcus</taxon>
    </lineage>
</organism>